<dbReference type="InterPro" id="IPR001834">
    <property type="entry name" value="CBR-like"/>
</dbReference>
<keyword evidence="8 12" id="KW-0520">NAD</keyword>
<dbReference type="PANTHER" id="PTHR19370">
    <property type="entry name" value="NADH-CYTOCHROME B5 REDUCTASE"/>
    <property type="match status" value="1"/>
</dbReference>
<sequence>MLLSNALRSSTSKGYTSAAVSAHIKRSYMSSANPRQSRWVMPASVLATAGGLGAAYVMYGQHSLHSTAKAYAEASNPPAAFSPEEFREFTLVDVMPINHNVSRFRFKLPDGHVSGLHVASCIFTRHRFKKPDGTEEATMRPYTPTSDEDARGYVDFVIKDYPQGKMSRHIHLLKPGDKLEIKGPIPKYNWDQGKKEHVGMIAGGTGITPMLQLLRKIFGPSSKDNNTKVTLIFGNQTEKDIILKEELDSYAKSFPNRFKVVYAVDKPTKNWDGHHGYVNDELIKKHLPSPDQPNSIIFVCGPDAMLASLAGAKAPDKSQGPLNGVLKDMGYPQDHVYKF</sequence>
<feature type="binding site" evidence="11">
    <location>
        <position position="159"/>
    </location>
    <ligand>
        <name>FAD</name>
        <dbReference type="ChEBI" id="CHEBI:57692"/>
    </ligand>
</feature>
<feature type="binding site" evidence="11">
    <location>
        <position position="140"/>
    </location>
    <ligand>
        <name>FAD</name>
        <dbReference type="ChEBI" id="CHEBI:57692"/>
    </ligand>
</feature>
<dbReference type="InterPro" id="IPR001433">
    <property type="entry name" value="OxRdtase_FAD/NAD-bd"/>
</dbReference>
<feature type="binding site" evidence="11">
    <location>
        <position position="141"/>
    </location>
    <ligand>
        <name>FAD</name>
        <dbReference type="ChEBI" id="CHEBI:57692"/>
    </ligand>
</feature>
<feature type="domain" description="FAD-binding FR-type" evidence="13">
    <location>
        <begin position="84"/>
        <end position="191"/>
    </location>
</feature>
<evidence type="ECO:0000256" key="1">
    <source>
        <dbReference type="ARBA" id="ARBA00001974"/>
    </source>
</evidence>
<keyword evidence="7 12" id="KW-0560">Oxidoreductase</keyword>
<keyword evidence="6 11" id="KW-0274">FAD</keyword>
<dbReference type="Pfam" id="PF00970">
    <property type="entry name" value="FAD_binding_6"/>
    <property type="match status" value="1"/>
</dbReference>
<dbReference type="PANTHER" id="PTHR19370:SF171">
    <property type="entry name" value="NADH-CYTOCHROME B5 REDUCTASE 2"/>
    <property type="match status" value="1"/>
</dbReference>
<dbReference type="FunFam" id="3.40.50.80:FF:000009">
    <property type="entry name" value="NADH-cytochrome b5 reductase"/>
    <property type="match status" value="1"/>
</dbReference>
<dbReference type="InterPro" id="IPR001709">
    <property type="entry name" value="Flavoprot_Pyr_Nucl_cyt_Rdtase"/>
</dbReference>
<evidence type="ECO:0000256" key="5">
    <source>
        <dbReference type="ARBA" id="ARBA00022787"/>
    </source>
</evidence>
<keyword evidence="5" id="KW-0472">Membrane</keyword>
<evidence type="ECO:0000259" key="13">
    <source>
        <dbReference type="PROSITE" id="PS51384"/>
    </source>
</evidence>
<feature type="binding site" evidence="11">
    <location>
        <position position="166"/>
    </location>
    <ligand>
        <name>FAD</name>
        <dbReference type="ChEBI" id="CHEBI:57692"/>
    </ligand>
</feature>
<dbReference type="FunFam" id="2.40.30.10:FF:000032">
    <property type="entry name" value="NADH-cytochrome b5 reductase"/>
    <property type="match status" value="1"/>
</dbReference>
<comment type="similarity">
    <text evidence="3 12">Belongs to the flavoprotein pyridine nucleotide cytochrome reductase family.</text>
</comment>
<accession>A0A077WV45</accession>
<evidence type="ECO:0000256" key="9">
    <source>
        <dbReference type="ARBA" id="ARBA00023128"/>
    </source>
</evidence>
<evidence type="ECO:0000256" key="11">
    <source>
        <dbReference type="PIRSR" id="PIRSR601834-1"/>
    </source>
</evidence>
<evidence type="ECO:0000256" key="7">
    <source>
        <dbReference type="ARBA" id="ARBA00023002"/>
    </source>
</evidence>
<dbReference type="CDD" id="cd06183">
    <property type="entry name" value="cyt_b5_reduct_like"/>
    <property type="match status" value="1"/>
</dbReference>
<dbReference type="PRINTS" id="PR00406">
    <property type="entry name" value="CYTB5RDTASE"/>
</dbReference>
<dbReference type="AlphaFoldDB" id="A0A077WV45"/>
<reference evidence="14" key="1">
    <citation type="journal article" date="2014" name="Genome Announc.">
        <title>De novo whole-genome sequence and genome annotation of Lichtheimia ramosa.</title>
        <authorList>
            <person name="Linde J."/>
            <person name="Schwartze V."/>
            <person name="Binder U."/>
            <person name="Lass-Florl C."/>
            <person name="Voigt K."/>
            <person name="Horn F."/>
        </authorList>
    </citation>
    <scope>NUCLEOTIDE SEQUENCE</scope>
    <source>
        <strain evidence="14">JMRC FSU:6197</strain>
    </source>
</reference>
<dbReference type="GO" id="GO:0005741">
    <property type="term" value="C:mitochondrial outer membrane"/>
    <property type="evidence" value="ECO:0007669"/>
    <property type="project" value="UniProtKB-SubCell"/>
</dbReference>
<dbReference type="SUPFAM" id="SSF63380">
    <property type="entry name" value="Riboflavin synthase domain-like"/>
    <property type="match status" value="1"/>
</dbReference>
<dbReference type="EC" id="1.6.2.2" evidence="12"/>
<dbReference type="Gene3D" id="3.40.50.80">
    <property type="entry name" value="Nucleotide-binding domain of ferredoxin-NADP reductase (FNR) module"/>
    <property type="match status" value="1"/>
</dbReference>
<organism evidence="14">
    <name type="scientific">Lichtheimia ramosa</name>
    <dbReference type="NCBI Taxonomy" id="688394"/>
    <lineage>
        <taxon>Eukaryota</taxon>
        <taxon>Fungi</taxon>
        <taxon>Fungi incertae sedis</taxon>
        <taxon>Mucoromycota</taxon>
        <taxon>Mucoromycotina</taxon>
        <taxon>Mucoromycetes</taxon>
        <taxon>Mucorales</taxon>
        <taxon>Lichtheimiaceae</taxon>
        <taxon>Lichtheimia</taxon>
    </lineage>
</organism>
<dbReference type="GO" id="GO:0090524">
    <property type="term" value="F:cytochrome-b5 reductase activity, acting on NADH"/>
    <property type="evidence" value="ECO:0007669"/>
    <property type="project" value="UniProtKB-EC"/>
</dbReference>
<evidence type="ECO:0000256" key="4">
    <source>
        <dbReference type="ARBA" id="ARBA00022630"/>
    </source>
</evidence>
<keyword evidence="9" id="KW-0496">Mitochondrion</keyword>
<dbReference type="PRINTS" id="PR00371">
    <property type="entry name" value="FPNCR"/>
</dbReference>
<dbReference type="InterPro" id="IPR017938">
    <property type="entry name" value="Riboflavin_synthase-like_b-brl"/>
</dbReference>
<dbReference type="Pfam" id="PF00175">
    <property type="entry name" value="NAD_binding_1"/>
    <property type="match status" value="1"/>
</dbReference>
<evidence type="ECO:0000256" key="6">
    <source>
        <dbReference type="ARBA" id="ARBA00022827"/>
    </source>
</evidence>
<dbReference type="InterPro" id="IPR008333">
    <property type="entry name" value="Cbr1-like_FAD-bd_dom"/>
</dbReference>
<dbReference type="EMBL" id="LK023336">
    <property type="protein sequence ID" value="CDS10572.1"/>
    <property type="molecule type" value="Genomic_DNA"/>
</dbReference>
<dbReference type="InterPro" id="IPR017927">
    <property type="entry name" value="FAD-bd_FR_type"/>
</dbReference>
<evidence type="ECO:0000256" key="2">
    <source>
        <dbReference type="ARBA" id="ARBA00004572"/>
    </source>
</evidence>
<feature type="binding site" evidence="11">
    <location>
        <position position="208"/>
    </location>
    <ligand>
        <name>FAD</name>
        <dbReference type="ChEBI" id="CHEBI:57692"/>
    </ligand>
</feature>
<keyword evidence="5" id="KW-1000">Mitochondrion outer membrane</keyword>
<gene>
    <name evidence="14" type="ORF">LRAMOSA11058</name>
</gene>
<name>A0A077WV45_9FUNG</name>
<feature type="binding site" evidence="11">
    <location>
        <position position="142"/>
    </location>
    <ligand>
        <name>FAD</name>
        <dbReference type="ChEBI" id="CHEBI:57692"/>
    </ligand>
</feature>
<dbReference type="SUPFAM" id="SSF52343">
    <property type="entry name" value="Ferredoxin reductase-like, C-terminal NADP-linked domain"/>
    <property type="match status" value="1"/>
</dbReference>
<comment type="cofactor">
    <cofactor evidence="1 11 12">
        <name>FAD</name>
        <dbReference type="ChEBI" id="CHEBI:57692"/>
    </cofactor>
</comment>
<feature type="binding site" evidence="11">
    <location>
        <position position="165"/>
    </location>
    <ligand>
        <name>FAD</name>
        <dbReference type="ChEBI" id="CHEBI:57692"/>
    </ligand>
</feature>
<comment type="subcellular location">
    <subcellularLocation>
        <location evidence="2">Mitochondrion outer membrane</location>
        <topology evidence="2">Single-pass membrane protein</topology>
    </subcellularLocation>
</comment>
<evidence type="ECO:0000256" key="10">
    <source>
        <dbReference type="ARBA" id="ARBA00047682"/>
    </source>
</evidence>
<dbReference type="InterPro" id="IPR039261">
    <property type="entry name" value="FNR_nucleotide-bd"/>
</dbReference>
<feature type="binding site" evidence="11">
    <location>
        <position position="167"/>
    </location>
    <ligand>
        <name>FAD</name>
        <dbReference type="ChEBI" id="CHEBI:57692"/>
    </ligand>
</feature>
<feature type="binding site" evidence="11">
    <location>
        <position position="157"/>
    </location>
    <ligand>
        <name>FAD</name>
        <dbReference type="ChEBI" id="CHEBI:57692"/>
    </ligand>
</feature>
<comment type="catalytic activity">
    <reaction evidence="10 12">
        <text>2 Fe(III)-[cytochrome b5] + NADH = 2 Fe(II)-[cytochrome b5] + NAD(+) + H(+)</text>
        <dbReference type="Rhea" id="RHEA:46680"/>
        <dbReference type="Rhea" id="RHEA-COMP:10438"/>
        <dbReference type="Rhea" id="RHEA-COMP:10439"/>
        <dbReference type="ChEBI" id="CHEBI:15378"/>
        <dbReference type="ChEBI" id="CHEBI:29033"/>
        <dbReference type="ChEBI" id="CHEBI:29034"/>
        <dbReference type="ChEBI" id="CHEBI:57540"/>
        <dbReference type="ChEBI" id="CHEBI:57945"/>
        <dbReference type="EC" id="1.6.2.2"/>
    </reaction>
</comment>
<evidence type="ECO:0000313" key="14">
    <source>
        <dbReference type="EMBL" id="CDS10572.1"/>
    </source>
</evidence>
<evidence type="ECO:0000256" key="12">
    <source>
        <dbReference type="RuleBase" id="RU361226"/>
    </source>
</evidence>
<evidence type="ECO:0000256" key="3">
    <source>
        <dbReference type="ARBA" id="ARBA00006105"/>
    </source>
</evidence>
<evidence type="ECO:0000256" key="8">
    <source>
        <dbReference type="ARBA" id="ARBA00023027"/>
    </source>
</evidence>
<dbReference type="OrthoDB" id="432685at2759"/>
<keyword evidence="4 11" id="KW-0285">Flavoprotein</keyword>
<dbReference type="Gene3D" id="2.40.30.10">
    <property type="entry name" value="Translation factors"/>
    <property type="match status" value="1"/>
</dbReference>
<dbReference type="PROSITE" id="PS51384">
    <property type="entry name" value="FAD_FR"/>
    <property type="match status" value="1"/>
</dbReference>
<proteinExistence type="inferred from homology"/>
<protein>
    <recommendedName>
        <fullName evidence="12">NADH-cytochrome b5 reductase</fullName>
        <ecNumber evidence="12">1.6.2.2</ecNumber>
    </recommendedName>
</protein>